<proteinExistence type="predicted"/>
<keyword evidence="1" id="KW-0812">Transmembrane</keyword>
<dbReference type="EMBL" id="NMOS02000015">
    <property type="protein sequence ID" value="RDH40134.1"/>
    <property type="molecule type" value="Genomic_DNA"/>
</dbReference>
<dbReference type="Proteomes" id="UP000226429">
    <property type="component" value="Unassembled WGS sequence"/>
</dbReference>
<evidence type="ECO:0000256" key="1">
    <source>
        <dbReference type="SAM" id="Phobius"/>
    </source>
</evidence>
<feature type="transmembrane region" description="Helical" evidence="1">
    <location>
        <begin position="80"/>
        <end position="100"/>
    </location>
</feature>
<comment type="caution">
    <text evidence="2">The sequence shown here is derived from an EMBL/GenBank/DDBJ whole genome shotgun (WGS) entry which is preliminary data.</text>
</comment>
<protein>
    <submittedName>
        <fullName evidence="2">VUT family protein</fullName>
    </submittedName>
</protein>
<feature type="transmembrane region" description="Helical" evidence="1">
    <location>
        <begin position="120"/>
        <end position="143"/>
    </location>
</feature>
<reference evidence="2 3" key="2">
    <citation type="journal article" date="2018" name="J. Invertebr. Pathol.">
        <title>'Candidatus Aquirickettsiella gammari' (Gammaproteobacteria: Legionellales: Coxiellaceae): A bacterial pathogen of the freshwater crustacean Gammarus fossarum (Malacostraca: Amphipoda).</title>
        <authorList>
            <person name="Bojko J."/>
            <person name="Dunn A.M."/>
            <person name="Stebbing P.D."/>
            <person name="van Aerle R."/>
            <person name="Bacela-Spychalska K."/>
            <person name="Bean T.P."/>
            <person name="Urrutia A."/>
            <person name="Stentiford G.D."/>
        </authorList>
    </citation>
    <scope>NUCLEOTIDE SEQUENCE [LARGE SCALE GENOMIC DNA]</scope>
    <source>
        <strain evidence="2">RA15029</strain>
    </source>
</reference>
<dbReference type="Pfam" id="PF02592">
    <property type="entry name" value="Vut_1"/>
    <property type="match status" value="1"/>
</dbReference>
<evidence type="ECO:0000313" key="2">
    <source>
        <dbReference type="EMBL" id="RDH40134.1"/>
    </source>
</evidence>
<keyword evidence="1" id="KW-0472">Membrane</keyword>
<sequence length="248" mass="28951">MTSQSVNNNKSIDTLNINPKFLWFITLSYSMLILLSNWFSICTISLQEMPVNAGMLIYSITFLLSNFITEIYGYKHARRAVWYGFSFNILSILYGLWIIHLPSPSYAVNNSLFDSVITSYLKNVFIFIISYFTVEPFNIFFLAKLKLNLNGHYMKVRLALASLFSIIMSGTIFNLIRFYVPLIYIKLMPTLFITMTIAIIILPIAVYLIKKVKQIEQIDIYDQNTRFNIFKFEVNYIDENNEFNKLTS</sequence>
<feature type="transmembrane region" description="Helical" evidence="1">
    <location>
        <begin position="21"/>
        <end position="39"/>
    </location>
</feature>
<feature type="transmembrane region" description="Helical" evidence="1">
    <location>
        <begin position="182"/>
        <end position="209"/>
    </location>
</feature>
<gene>
    <name evidence="2" type="ORF">CFE62_005435</name>
</gene>
<dbReference type="AlphaFoldDB" id="A0A370CI60"/>
<keyword evidence="1" id="KW-1133">Transmembrane helix</keyword>
<name>A0A370CI60_9COXI</name>
<reference evidence="2 3" key="1">
    <citation type="journal article" date="2017" name="Int. J. Syst. Evol. Microbiol.">
        <title>Aquarickettsiella crustaci n. gen. n. sp. (Gammaproteobacteria: Legionellales: Coxiellaceae); a bacterial pathogen of the freshwater crustacean: Gammarus fossarum (Malacostraca: Amphipoda).</title>
        <authorList>
            <person name="Bojko J."/>
            <person name="Dunn A.M."/>
            <person name="Stebbing P.D."/>
            <person name="Van Aerle R."/>
            <person name="Bacela-Spychalska K."/>
            <person name="Bean T.P."/>
            <person name="Stentiford G.D."/>
        </authorList>
    </citation>
    <scope>NUCLEOTIDE SEQUENCE [LARGE SCALE GENOMIC DNA]</scope>
    <source>
        <strain evidence="2">RA15029</strain>
    </source>
</reference>
<dbReference type="InterPro" id="IPR003744">
    <property type="entry name" value="YhhQ"/>
</dbReference>
<dbReference type="PANTHER" id="PTHR34300:SF2">
    <property type="entry name" value="QUEUOSINE PRECURSOR TRANSPORTER-RELATED"/>
    <property type="match status" value="1"/>
</dbReference>
<accession>A0A370CI60</accession>
<evidence type="ECO:0000313" key="3">
    <source>
        <dbReference type="Proteomes" id="UP000226429"/>
    </source>
</evidence>
<keyword evidence="3" id="KW-1185">Reference proteome</keyword>
<feature type="transmembrane region" description="Helical" evidence="1">
    <location>
        <begin position="51"/>
        <end position="68"/>
    </location>
</feature>
<organism evidence="2 3">
    <name type="scientific">Candidatus Aquirickettsiella gammari</name>
    <dbReference type="NCBI Taxonomy" id="2016198"/>
    <lineage>
        <taxon>Bacteria</taxon>
        <taxon>Pseudomonadati</taxon>
        <taxon>Pseudomonadota</taxon>
        <taxon>Gammaproteobacteria</taxon>
        <taxon>Legionellales</taxon>
        <taxon>Coxiellaceae</taxon>
        <taxon>Candidatus Aquirickettsiella</taxon>
    </lineage>
</organism>
<feature type="transmembrane region" description="Helical" evidence="1">
    <location>
        <begin position="155"/>
        <end position="176"/>
    </location>
</feature>
<dbReference type="PANTHER" id="PTHR34300">
    <property type="entry name" value="QUEUOSINE PRECURSOR TRANSPORTER-RELATED"/>
    <property type="match status" value="1"/>
</dbReference>